<keyword evidence="4" id="KW-0449">Lipoprotein</keyword>
<proteinExistence type="predicted"/>
<accession>A0A0A7EM11</accession>
<keyword evidence="5" id="KW-1185">Reference proteome</keyword>
<evidence type="ECO:0000256" key="2">
    <source>
        <dbReference type="ARBA" id="ARBA00022963"/>
    </source>
</evidence>
<dbReference type="PANTHER" id="PTHR10272:SF0">
    <property type="entry name" value="PLATELET-ACTIVATING FACTOR ACETYLHYDROLASE"/>
    <property type="match status" value="1"/>
</dbReference>
<dbReference type="AlphaFoldDB" id="A0A0A7EM11"/>
<dbReference type="InterPro" id="IPR016986">
    <property type="entry name" value="UCP031982_abhydr"/>
</dbReference>
<dbReference type="Gene3D" id="3.40.50.1820">
    <property type="entry name" value="alpha/beta hydrolase"/>
    <property type="match status" value="1"/>
</dbReference>
<dbReference type="GO" id="GO:0003847">
    <property type="term" value="F:1-alkyl-2-acetylglycerophosphocholine esterase activity"/>
    <property type="evidence" value="ECO:0007669"/>
    <property type="project" value="TreeGrafter"/>
</dbReference>
<dbReference type="eggNOG" id="COG4188">
    <property type="taxonomic scope" value="Bacteria"/>
</dbReference>
<evidence type="ECO:0000256" key="3">
    <source>
        <dbReference type="ARBA" id="ARBA00023098"/>
    </source>
</evidence>
<gene>
    <name evidence="4" type="ORF">OM33_21355</name>
</gene>
<dbReference type="PIRSF" id="PIRSF031982">
    <property type="entry name" value="UCP031982_abhydr"/>
    <property type="match status" value="1"/>
</dbReference>
<name>A0A0A7EM11_9GAMM</name>
<dbReference type="Proteomes" id="UP000030341">
    <property type="component" value="Chromosome 2"/>
</dbReference>
<dbReference type="PANTHER" id="PTHR10272">
    <property type="entry name" value="PLATELET-ACTIVATING FACTOR ACETYLHYDROLASE"/>
    <property type="match status" value="1"/>
</dbReference>
<dbReference type="EMBL" id="CP009889">
    <property type="protein sequence ID" value="AIY67720.1"/>
    <property type="molecule type" value="Genomic_DNA"/>
</dbReference>
<evidence type="ECO:0000313" key="5">
    <source>
        <dbReference type="Proteomes" id="UP000030341"/>
    </source>
</evidence>
<reference evidence="4 5" key="1">
    <citation type="submission" date="2014-11" db="EMBL/GenBank/DDBJ databases">
        <title>Complete Genome Sequence of Pseudoalteromonas sp. Strain OCN003 Isolated from Kaneohe Bay, Oahu, Hawaii.</title>
        <authorList>
            <person name="Beurmann S."/>
            <person name="Videau P."/>
            <person name="Ushijima B."/>
            <person name="Smith A.M."/>
            <person name="Aeby G.S."/>
            <person name="Callahan S.M."/>
            <person name="Belcaid M."/>
        </authorList>
    </citation>
    <scope>NUCLEOTIDE SEQUENCE [LARGE SCALE GENOMIC DNA]</scope>
    <source>
        <strain evidence="4 5">OCN003</strain>
    </source>
</reference>
<dbReference type="GO" id="GO:0016042">
    <property type="term" value="P:lipid catabolic process"/>
    <property type="evidence" value="ECO:0007669"/>
    <property type="project" value="UniProtKB-KW"/>
</dbReference>
<dbReference type="HOGENOM" id="CLU_045366_1_0_6"/>
<dbReference type="InterPro" id="IPR029058">
    <property type="entry name" value="AB_hydrolase_fold"/>
</dbReference>
<dbReference type="STRING" id="1348114.OM33_21355"/>
<evidence type="ECO:0000256" key="1">
    <source>
        <dbReference type="ARBA" id="ARBA00022801"/>
    </source>
</evidence>
<keyword evidence="1" id="KW-0378">Hydrolase</keyword>
<dbReference type="SUPFAM" id="SSF53474">
    <property type="entry name" value="alpha/beta-Hydrolases"/>
    <property type="match status" value="1"/>
</dbReference>
<sequence>MTKSGNLHSTDVDFFNSTTNQPVKTKFWYLAGELQCGKTICLAASQNKRKLALISHGAFGSPIEMNWLGYALASQGWLVVGVAHYGESWVYGKDTIDPSVLARFWQRPQEVSFVIEQLTNEGLLNLDIDNSNVLMLGHSAGGFTALALAGAKLEAGKSERYCALDTAKNDKSCAYNTQQTTPYTKDKIHKISKVQASMVDARIKAIISLDPALGHAVNETSLMDVTVPTLVIGSVENDFLPFKQHAQYYAEHIRNADLIGIEQGAGHFIYINECEHNFKAQGILLCKDREGVDRKALQQQVLGHVFSFINRQGLNQL</sequence>
<evidence type="ECO:0000313" key="4">
    <source>
        <dbReference type="EMBL" id="AIY67720.1"/>
    </source>
</evidence>
<keyword evidence="3" id="KW-0443">Lipid metabolism</keyword>
<protein>
    <submittedName>
        <fullName evidence="4">Lipoprotein</fullName>
    </submittedName>
</protein>
<organism evidence="4 5">
    <name type="scientific">Pseudoalteromonas piratica</name>
    <dbReference type="NCBI Taxonomy" id="1348114"/>
    <lineage>
        <taxon>Bacteria</taxon>
        <taxon>Pseudomonadati</taxon>
        <taxon>Pseudomonadota</taxon>
        <taxon>Gammaproteobacteria</taxon>
        <taxon>Alteromonadales</taxon>
        <taxon>Pseudoalteromonadaceae</taxon>
        <taxon>Pseudoalteromonas</taxon>
    </lineage>
</organism>
<dbReference type="KEGG" id="pseo:OM33_21355"/>
<keyword evidence="2" id="KW-0442">Lipid degradation</keyword>